<proteinExistence type="predicted"/>
<protein>
    <submittedName>
        <fullName evidence="2">Uncharacterized protein</fullName>
    </submittedName>
</protein>
<organism evidence="2 3">
    <name type="scientific">Pendulispora albinea</name>
    <dbReference type="NCBI Taxonomy" id="2741071"/>
    <lineage>
        <taxon>Bacteria</taxon>
        <taxon>Pseudomonadati</taxon>
        <taxon>Myxococcota</taxon>
        <taxon>Myxococcia</taxon>
        <taxon>Myxococcales</taxon>
        <taxon>Sorangiineae</taxon>
        <taxon>Pendulisporaceae</taxon>
        <taxon>Pendulispora</taxon>
    </lineage>
</organism>
<reference evidence="2 3" key="1">
    <citation type="submission" date="2021-12" db="EMBL/GenBank/DDBJ databases">
        <title>Discovery of the Pendulisporaceae a myxobacterial family with distinct sporulation behavior and unique specialized metabolism.</title>
        <authorList>
            <person name="Garcia R."/>
            <person name="Popoff A."/>
            <person name="Bader C.D."/>
            <person name="Loehr J."/>
            <person name="Walesch S."/>
            <person name="Walt C."/>
            <person name="Boldt J."/>
            <person name="Bunk B."/>
            <person name="Haeckl F.J.F.P.J."/>
            <person name="Gunesch A.P."/>
            <person name="Birkelbach J."/>
            <person name="Nuebel U."/>
            <person name="Pietschmann T."/>
            <person name="Bach T."/>
            <person name="Mueller R."/>
        </authorList>
    </citation>
    <scope>NUCLEOTIDE SEQUENCE [LARGE SCALE GENOMIC DNA]</scope>
    <source>
        <strain evidence="2 3">MSr11954</strain>
    </source>
</reference>
<accession>A0ABZ2M8M0</accession>
<dbReference type="RefSeq" id="WP_394828475.1">
    <property type="nucleotide sequence ID" value="NZ_CP089984.1"/>
</dbReference>
<evidence type="ECO:0000256" key="1">
    <source>
        <dbReference type="SAM" id="MobiDB-lite"/>
    </source>
</evidence>
<dbReference type="EMBL" id="CP089984">
    <property type="protein sequence ID" value="WXB18850.1"/>
    <property type="molecule type" value="Genomic_DNA"/>
</dbReference>
<evidence type="ECO:0000313" key="3">
    <source>
        <dbReference type="Proteomes" id="UP001370348"/>
    </source>
</evidence>
<feature type="region of interest" description="Disordered" evidence="1">
    <location>
        <begin position="50"/>
        <end position="75"/>
    </location>
</feature>
<feature type="compositionally biased region" description="Low complexity" evidence="1">
    <location>
        <begin position="63"/>
        <end position="75"/>
    </location>
</feature>
<dbReference type="Proteomes" id="UP001370348">
    <property type="component" value="Chromosome"/>
</dbReference>
<sequence length="268" mass="28245">MLRFPFSDRRRSSTRVAARAVVLALVGVAAGGAFGLGTACTESPMYADLTAPPIPDGGRRDGSAGPADGGASACAPASVEDFQPRWVKFQEWRPGACSTSQLEAFKVACEGPDDHLAKYSAACTEFRKNREHAKCVACIFESDPDKVQAALLVTRSGHFVPNRPACIWNTTAGSPHAECASTYHALTQCEVEGCTTNCPLSASSGDREFVSCVDRVAQGGCQDYREKANGCDATFRSGDGGPRALACIEASEFALVDMFCGKRSPDGG</sequence>
<gene>
    <name evidence="2" type="ORF">LZC94_16625</name>
</gene>
<evidence type="ECO:0000313" key="2">
    <source>
        <dbReference type="EMBL" id="WXB18850.1"/>
    </source>
</evidence>
<name>A0ABZ2M8M0_9BACT</name>
<keyword evidence="3" id="KW-1185">Reference proteome</keyword>